<evidence type="ECO:0000313" key="2">
    <source>
        <dbReference type="Proteomes" id="UP000813824"/>
    </source>
</evidence>
<gene>
    <name evidence="1" type="ORF">BXZ70DRAFT_955686</name>
</gene>
<keyword evidence="2" id="KW-1185">Reference proteome</keyword>
<dbReference type="EMBL" id="JAEVFJ010000041">
    <property type="protein sequence ID" value="KAH8087127.1"/>
    <property type="molecule type" value="Genomic_DNA"/>
</dbReference>
<protein>
    <submittedName>
        <fullName evidence="1">Uncharacterized protein</fullName>
    </submittedName>
</protein>
<organism evidence="1 2">
    <name type="scientific">Cristinia sonorae</name>
    <dbReference type="NCBI Taxonomy" id="1940300"/>
    <lineage>
        <taxon>Eukaryota</taxon>
        <taxon>Fungi</taxon>
        <taxon>Dikarya</taxon>
        <taxon>Basidiomycota</taxon>
        <taxon>Agaricomycotina</taxon>
        <taxon>Agaricomycetes</taxon>
        <taxon>Agaricomycetidae</taxon>
        <taxon>Agaricales</taxon>
        <taxon>Pleurotineae</taxon>
        <taxon>Stephanosporaceae</taxon>
        <taxon>Cristinia</taxon>
    </lineage>
</organism>
<name>A0A8K0UH22_9AGAR</name>
<reference evidence="1" key="1">
    <citation type="journal article" date="2021" name="New Phytol.">
        <title>Evolutionary innovations through gain and loss of genes in the ectomycorrhizal Boletales.</title>
        <authorList>
            <person name="Wu G."/>
            <person name="Miyauchi S."/>
            <person name="Morin E."/>
            <person name="Kuo A."/>
            <person name="Drula E."/>
            <person name="Varga T."/>
            <person name="Kohler A."/>
            <person name="Feng B."/>
            <person name="Cao Y."/>
            <person name="Lipzen A."/>
            <person name="Daum C."/>
            <person name="Hundley H."/>
            <person name="Pangilinan J."/>
            <person name="Johnson J."/>
            <person name="Barry K."/>
            <person name="LaButti K."/>
            <person name="Ng V."/>
            <person name="Ahrendt S."/>
            <person name="Min B."/>
            <person name="Choi I.G."/>
            <person name="Park H."/>
            <person name="Plett J.M."/>
            <person name="Magnuson J."/>
            <person name="Spatafora J.W."/>
            <person name="Nagy L.G."/>
            <person name="Henrissat B."/>
            <person name="Grigoriev I.V."/>
            <person name="Yang Z.L."/>
            <person name="Xu J."/>
            <person name="Martin F.M."/>
        </authorList>
    </citation>
    <scope>NUCLEOTIDE SEQUENCE</scope>
    <source>
        <strain evidence="1">KKN 215</strain>
    </source>
</reference>
<comment type="caution">
    <text evidence="1">The sequence shown here is derived from an EMBL/GenBank/DDBJ whole genome shotgun (WGS) entry which is preliminary data.</text>
</comment>
<sequence>MVSVNSKKNGSRKRGLIVSHLIVLFPRTIRPREQQEEQTSRSKSPPSRIEEYSHRFLLSEETYVGVCLRLLAEPNQHCPIRPSRDAVGEPREGKVQIEWRREHRKKKSKLDDARLQKFGYCCSTGIPLWQLEVKKVMSLPRHALVDSSGSGRESGGKGRRENLPRFLLSMRGPDGQTEQLAKVKLFRHRLRRYSRECDNS</sequence>
<dbReference type="AlphaFoldDB" id="A0A8K0UH22"/>
<evidence type="ECO:0000313" key="1">
    <source>
        <dbReference type="EMBL" id="KAH8087127.1"/>
    </source>
</evidence>
<accession>A0A8K0UH22</accession>
<proteinExistence type="predicted"/>
<dbReference type="Proteomes" id="UP000813824">
    <property type="component" value="Unassembled WGS sequence"/>
</dbReference>